<dbReference type="EMBL" id="CP036170">
    <property type="protein sequence ID" value="QBF74128.1"/>
    <property type="molecule type" value="Genomic_DNA"/>
</dbReference>
<sequence length="337" mass="36655">MRQANIEEWSKILVYIECRKGKIHPVGRELIAEASRLAKRLDMPVYAAAIGSDLEKIEGQLSGCPLERLYLYEAADEYSPLAYEKILADCIKEIKPSIVLIGGTSEGRALAPRLAVVFETGLTADCTSLEIDEEGNLVQIRPAFGGNVMASIVTRFTRPQFATVRPGVMEPAFIEGQPAPKIIRDSIDAAEDAFQVLSVKEANVTESIADARILVVAGRGVRKKEDLSMLEELAGLLGGRLASSRALVEKGWMPAKCQIGLSGNTVSPQYIITCGVSGTVQFMAGMKHAKNIIAINRDPDARIFEIAHYPVLGDLYEIVPEMIGRLKAKKGDDIAET</sequence>
<evidence type="ECO:0000313" key="4">
    <source>
        <dbReference type="Proteomes" id="UP000289664"/>
    </source>
</evidence>
<dbReference type="InterPro" id="IPR033947">
    <property type="entry name" value="ETF_alpha_N"/>
</dbReference>
<feature type="binding site" evidence="2">
    <location>
        <position position="219"/>
    </location>
    <ligand>
        <name>FAD</name>
        <dbReference type="ChEBI" id="CHEBI:57692"/>
    </ligand>
</feature>
<dbReference type="PANTHER" id="PTHR43153">
    <property type="entry name" value="ELECTRON TRANSFER FLAVOPROTEIN ALPHA"/>
    <property type="match status" value="1"/>
</dbReference>
<comment type="cofactor">
    <cofactor evidence="2">
        <name>FAD</name>
        <dbReference type="ChEBI" id="CHEBI:57692"/>
    </cofactor>
    <text evidence="2">Binds 1 FAD per dimer.</text>
</comment>
<dbReference type="SUPFAM" id="SSF52467">
    <property type="entry name" value="DHS-like NAD/FAD-binding domain"/>
    <property type="match status" value="1"/>
</dbReference>
<dbReference type="GeneID" id="62695745"/>
<feature type="binding site" evidence="2">
    <location>
        <begin position="258"/>
        <end position="262"/>
    </location>
    <ligand>
        <name>FAD</name>
        <dbReference type="ChEBI" id="CHEBI:57692"/>
    </ligand>
</feature>
<dbReference type="STRING" id="411468.CLOSCI_02736"/>
<gene>
    <name evidence="3" type="primary">carE_1</name>
    <name evidence="3" type="ORF">HDCHBGLK_01524</name>
</gene>
<dbReference type="Pfam" id="PF01012">
    <property type="entry name" value="ETF"/>
    <property type="match status" value="1"/>
</dbReference>
<evidence type="ECO:0000256" key="1">
    <source>
        <dbReference type="ARBA" id="ARBA00005817"/>
    </source>
</evidence>
<dbReference type="Gene3D" id="3.40.50.1220">
    <property type="entry name" value="TPP-binding domain"/>
    <property type="match status" value="1"/>
</dbReference>
<dbReference type="GO" id="GO:0050660">
    <property type="term" value="F:flavin adenine dinucleotide binding"/>
    <property type="evidence" value="ECO:0007669"/>
    <property type="project" value="InterPro"/>
</dbReference>
<dbReference type="EC" id="1.3.1.108" evidence="3"/>
<dbReference type="Proteomes" id="UP000289664">
    <property type="component" value="Chromosome"/>
</dbReference>
<feature type="binding site" evidence="2">
    <location>
        <position position="296"/>
    </location>
    <ligand>
        <name>FAD</name>
        <dbReference type="ChEBI" id="CHEBI:57692"/>
    </ligand>
</feature>
<keyword evidence="2" id="KW-0285">Flavoprotein</keyword>
<keyword evidence="3" id="KW-0560">Oxidoreductase</keyword>
<feature type="binding site" evidence="2">
    <location>
        <begin position="244"/>
        <end position="245"/>
    </location>
    <ligand>
        <name>FAD</name>
        <dbReference type="ChEBI" id="CHEBI:57692"/>
    </ligand>
</feature>
<keyword evidence="2" id="KW-0274">FAD</keyword>
<dbReference type="InterPro" id="IPR029035">
    <property type="entry name" value="DHS-like_NAD/FAD-binding_dom"/>
</dbReference>
<evidence type="ECO:0000256" key="2">
    <source>
        <dbReference type="PIRSR" id="PIRSR000089-1"/>
    </source>
</evidence>
<organism evidence="3 4">
    <name type="scientific">Clostridium scindens (strain ATCC 35704 / DSM 5676 / VPI 13733 / 19)</name>
    <dbReference type="NCBI Taxonomy" id="411468"/>
    <lineage>
        <taxon>Bacteria</taxon>
        <taxon>Bacillati</taxon>
        <taxon>Bacillota</taxon>
        <taxon>Clostridia</taxon>
        <taxon>Lachnospirales</taxon>
        <taxon>Lachnospiraceae</taxon>
    </lineage>
</organism>
<dbReference type="InterPro" id="IPR014731">
    <property type="entry name" value="ETF_asu_C"/>
</dbReference>
<accession>B0NGY1</accession>
<dbReference type="Pfam" id="PF00766">
    <property type="entry name" value="ETF_alpha"/>
    <property type="match status" value="1"/>
</dbReference>
<dbReference type="HOGENOM" id="CLU_034178_1_1_9"/>
<dbReference type="GO" id="GO:0009055">
    <property type="term" value="F:electron transfer activity"/>
    <property type="evidence" value="ECO:0007669"/>
    <property type="project" value="InterPro"/>
</dbReference>
<dbReference type="OrthoDB" id="9770286at2"/>
<comment type="similarity">
    <text evidence="1">Belongs to the ETF alpha-subunit/FixB family.</text>
</comment>
<dbReference type="RefSeq" id="WP_004605355.1">
    <property type="nucleotide sequence ID" value="NZ_CP036170.1"/>
</dbReference>
<reference evidence="3 4" key="1">
    <citation type="journal article" date="2019" name="Appl. Environ. Microbiol.">
        <title>Clostridium scindens ATCC 35704: integration of nutritional requirements, the complete genome sequence, and global transcriptional responses to bile acids.</title>
        <authorList>
            <person name="Devendran S."/>
            <person name="Shrestha R."/>
            <person name="Alves J.M.P."/>
            <person name="Wolf P.G."/>
            <person name="Ly L."/>
            <person name="Hernandez A.G."/>
            <person name="Mendez-Garcia C."/>
            <person name="Inboden A."/>
            <person name="Wiley J."/>
            <person name="Paul O."/>
            <person name="Allen A."/>
            <person name="Springer E."/>
            <person name="Wright C.L."/>
            <person name="Fields C.J."/>
            <person name="Daniel S.L."/>
            <person name="Ridlon J.M."/>
        </authorList>
    </citation>
    <scope>NUCLEOTIDE SEQUENCE [LARGE SCALE GENOMIC DNA]</scope>
    <source>
        <strain evidence="3 4">ATCC 35704</strain>
    </source>
</reference>
<dbReference type="GO" id="GO:0033539">
    <property type="term" value="P:fatty acid beta-oxidation using acyl-CoA dehydrogenase"/>
    <property type="evidence" value="ECO:0007669"/>
    <property type="project" value="TreeGrafter"/>
</dbReference>
<dbReference type="InterPro" id="IPR001308">
    <property type="entry name" value="ETF_a/FixB"/>
</dbReference>
<dbReference type="eggNOG" id="COG2025">
    <property type="taxonomic scope" value="Bacteria"/>
</dbReference>
<dbReference type="SUPFAM" id="SSF52402">
    <property type="entry name" value="Adenine nucleotide alpha hydrolases-like"/>
    <property type="match status" value="1"/>
</dbReference>
<dbReference type="Gene3D" id="3.40.50.620">
    <property type="entry name" value="HUPs"/>
    <property type="match status" value="1"/>
</dbReference>
<dbReference type="InterPro" id="IPR014730">
    <property type="entry name" value="ETF_a/b_N"/>
</dbReference>
<keyword evidence="4" id="KW-1185">Reference proteome</keyword>
<dbReference type="PIRSF" id="PIRSF000089">
    <property type="entry name" value="Electra_flavoP_a"/>
    <property type="match status" value="1"/>
</dbReference>
<dbReference type="CDD" id="cd01715">
    <property type="entry name" value="ETF_alpha"/>
    <property type="match status" value="1"/>
</dbReference>
<dbReference type="AlphaFoldDB" id="B0NGY1"/>
<name>B0NGY1_CLOS5</name>
<dbReference type="PANTHER" id="PTHR43153:SF1">
    <property type="entry name" value="ELECTRON TRANSFER FLAVOPROTEIN SUBUNIT ALPHA, MITOCHONDRIAL"/>
    <property type="match status" value="1"/>
</dbReference>
<dbReference type="InterPro" id="IPR014729">
    <property type="entry name" value="Rossmann-like_a/b/a_fold"/>
</dbReference>
<dbReference type="GO" id="GO:0016491">
    <property type="term" value="F:oxidoreductase activity"/>
    <property type="evidence" value="ECO:0007669"/>
    <property type="project" value="UniProtKB-KW"/>
</dbReference>
<evidence type="ECO:0000313" key="3">
    <source>
        <dbReference type="EMBL" id="QBF74128.1"/>
    </source>
</evidence>
<dbReference type="SMART" id="SM00893">
    <property type="entry name" value="ETF"/>
    <property type="match status" value="1"/>
</dbReference>
<protein>
    <submittedName>
        <fullName evidence="3">Caffeyl-CoA reductase-Etf complex subunit CarE</fullName>
        <ecNumber evidence="3">1.3.1.108</ecNumber>
    </submittedName>
</protein>
<dbReference type="KEGG" id="csci:HDCHBGLK_01524"/>
<proteinExistence type="inferred from homology"/>